<dbReference type="GO" id="GO:0005507">
    <property type="term" value="F:copper ion binding"/>
    <property type="evidence" value="ECO:0007669"/>
    <property type="project" value="TreeGrafter"/>
</dbReference>
<keyword evidence="19" id="KW-1185">Reference proteome</keyword>
<dbReference type="EMBL" id="VJOM01000016">
    <property type="protein sequence ID" value="TSE31214.1"/>
    <property type="molecule type" value="Genomic_DNA"/>
</dbReference>
<dbReference type="PROSITE" id="PS00154">
    <property type="entry name" value="ATPASE_E1_E2"/>
    <property type="match status" value="1"/>
</dbReference>
<reference evidence="18 19" key="1">
    <citation type="submission" date="2019-07" db="EMBL/GenBank/DDBJ databases">
        <title>Tepidimonas taiwanensis I1-1 draft genome.</title>
        <authorList>
            <person name="Da Costa M.S."/>
            <person name="Froufe H.J.C."/>
            <person name="Egas C."/>
            <person name="Albuquerque L."/>
        </authorList>
    </citation>
    <scope>NUCLEOTIDE SEQUENCE [LARGE SCALE GENOMIC DNA]</scope>
    <source>
        <strain evidence="18 19">I1-1</strain>
    </source>
</reference>
<evidence type="ECO:0000256" key="5">
    <source>
        <dbReference type="ARBA" id="ARBA00022553"/>
    </source>
</evidence>
<dbReference type="GO" id="GO:0005886">
    <property type="term" value="C:plasma membrane"/>
    <property type="evidence" value="ECO:0007669"/>
    <property type="project" value="UniProtKB-SubCell"/>
</dbReference>
<keyword evidence="11" id="KW-1278">Translocase</keyword>
<feature type="transmembrane region" description="Helical" evidence="15">
    <location>
        <begin position="216"/>
        <end position="232"/>
    </location>
</feature>
<dbReference type="Gene3D" id="3.40.1110.10">
    <property type="entry name" value="Calcium-transporting ATPase, cytoplasmic domain N"/>
    <property type="match status" value="1"/>
</dbReference>
<dbReference type="InterPro" id="IPR023299">
    <property type="entry name" value="ATPase_P-typ_cyto_dom_N"/>
</dbReference>
<keyword evidence="14 15" id="KW-0472">Membrane</keyword>
<keyword evidence="6 15" id="KW-0812">Transmembrane</keyword>
<feature type="domain" description="HMA" evidence="17">
    <location>
        <begin position="59"/>
        <end position="125"/>
    </location>
</feature>
<keyword evidence="5" id="KW-0597">Phosphoprotein</keyword>
<organism evidence="18 19">
    <name type="scientific">Tepidimonas taiwanensis</name>
    <dbReference type="NCBI Taxonomy" id="307486"/>
    <lineage>
        <taxon>Bacteria</taxon>
        <taxon>Pseudomonadati</taxon>
        <taxon>Pseudomonadota</taxon>
        <taxon>Betaproteobacteria</taxon>
        <taxon>Burkholderiales</taxon>
        <taxon>Tepidimonas</taxon>
    </lineage>
</organism>
<keyword evidence="8 15" id="KW-0547">Nucleotide-binding</keyword>
<dbReference type="InterPro" id="IPR006121">
    <property type="entry name" value="HMA_dom"/>
</dbReference>
<evidence type="ECO:0000259" key="17">
    <source>
        <dbReference type="PROSITE" id="PS50846"/>
    </source>
</evidence>
<dbReference type="InterPro" id="IPR036163">
    <property type="entry name" value="HMA_dom_sf"/>
</dbReference>
<evidence type="ECO:0000256" key="2">
    <source>
        <dbReference type="ARBA" id="ARBA00006024"/>
    </source>
</evidence>
<feature type="compositionally biased region" description="Low complexity" evidence="16">
    <location>
        <begin position="1"/>
        <end position="15"/>
    </location>
</feature>
<evidence type="ECO:0000256" key="4">
    <source>
        <dbReference type="ARBA" id="ARBA00022475"/>
    </source>
</evidence>
<evidence type="ECO:0000256" key="8">
    <source>
        <dbReference type="ARBA" id="ARBA00022741"/>
    </source>
</evidence>
<dbReference type="Proteomes" id="UP000317763">
    <property type="component" value="Unassembled WGS sequence"/>
</dbReference>
<feature type="transmembrane region" description="Helical" evidence="15">
    <location>
        <begin position="244"/>
        <end position="262"/>
    </location>
</feature>
<evidence type="ECO:0000256" key="13">
    <source>
        <dbReference type="ARBA" id="ARBA00023065"/>
    </source>
</evidence>
<evidence type="ECO:0000256" key="14">
    <source>
        <dbReference type="ARBA" id="ARBA00023136"/>
    </source>
</evidence>
<evidence type="ECO:0000256" key="3">
    <source>
        <dbReference type="ARBA" id="ARBA00022448"/>
    </source>
</evidence>
<comment type="caution">
    <text evidence="18">The sequence shown here is derived from an EMBL/GenBank/DDBJ whole genome shotgun (WGS) entry which is preliminary data.</text>
</comment>
<evidence type="ECO:0000256" key="9">
    <source>
        <dbReference type="ARBA" id="ARBA00022840"/>
    </source>
</evidence>
<keyword evidence="9 15" id="KW-0067">ATP-binding</keyword>
<dbReference type="SUPFAM" id="SSF81665">
    <property type="entry name" value="Calcium ATPase, transmembrane domain M"/>
    <property type="match status" value="1"/>
</dbReference>
<dbReference type="RefSeq" id="WP_043704018.1">
    <property type="nucleotide sequence ID" value="NZ_CP083911.1"/>
</dbReference>
<keyword evidence="13" id="KW-0406">Ion transport</keyword>
<dbReference type="InterPro" id="IPR023298">
    <property type="entry name" value="ATPase_P-typ_TM_dom_sf"/>
</dbReference>
<evidence type="ECO:0000256" key="7">
    <source>
        <dbReference type="ARBA" id="ARBA00022723"/>
    </source>
</evidence>
<evidence type="ECO:0000256" key="1">
    <source>
        <dbReference type="ARBA" id="ARBA00004651"/>
    </source>
</evidence>
<dbReference type="NCBIfam" id="TIGR01511">
    <property type="entry name" value="ATPase-IB1_Cu"/>
    <property type="match status" value="1"/>
</dbReference>
<proteinExistence type="inferred from homology"/>
<dbReference type="InterPro" id="IPR008250">
    <property type="entry name" value="ATPase_P-typ_transduc_dom_A_sf"/>
</dbReference>
<keyword evidence="10" id="KW-0460">Magnesium</keyword>
<feature type="transmembrane region" description="Helical" evidence="15">
    <location>
        <begin position="397"/>
        <end position="417"/>
    </location>
</feature>
<name>A0A554X5V4_9BURK</name>
<dbReference type="NCBIfam" id="TIGR01494">
    <property type="entry name" value="ATPase_P-type"/>
    <property type="match status" value="2"/>
</dbReference>
<dbReference type="InterPro" id="IPR036412">
    <property type="entry name" value="HAD-like_sf"/>
</dbReference>
<gene>
    <name evidence="18" type="primary">copA_1</name>
    <name evidence="18" type="ORF">Ttaiw_01591</name>
</gene>
<evidence type="ECO:0000256" key="15">
    <source>
        <dbReference type="RuleBase" id="RU362081"/>
    </source>
</evidence>
<comment type="similarity">
    <text evidence="2 15">Belongs to the cation transport ATPase (P-type) (TC 3.A.3) family. Type IB subfamily.</text>
</comment>
<dbReference type="CDD" id="cd02079">
    <property type="entry name" value="P-type_ATPase_HM"/>
    <property type="match status" value="1"/>
</dbReference>
<keyword evidence="12 15" id="KW-1133">Transmembrane helix</keyword>
<dbReference type="InterPro" id="IPR023214">
    <property type="entry name" value="HAD_sf"/>
</dbReference>
<dbReference type="GO" id="GO:0016887">
    <property type="term" value="F:ATP hydrolysis activity"/>
    <property type="evidence" value="ECO:0007669"/>
    <property type="project" value="InterPro"/>
</dbReference>
<dbReference type="NCBIfam" id="TIGR01525">
    <property type="entry name" value="ATPase-IB_hvy"/>
    <property type="match status" value="1"/>
</dbReference>
<dbReference type="InterPro" id="IPR001757">
    <property type="entry name" value="P_typ_ATPase"/>
</dbReference>
<dbReference type="PRINTS" id="PR00119">
    <property type="entry name" value="CATATPASE"/>
</dbReference>
<dbReference type="Gene3D" id="2.70.150.10">
    <property type="entry name" value="Calcium-transporting ATPase, cytoplasmic transduction domain A"/>
    <property type="match status" value="1"/>
</dbReference>
<dbReference type="PANTHER" id="PTHR43520">
    <property type="entry name" value="ATP7, ISOFORM B"/>
    <property type="match status" value="1"/>
</dbReference>
<dbReference type="GO" id="GO:0005524">
    <property type="term" value="F:ATP binding"/>
    <property type="evidence" value="ECO:0007669"/>
    <property type="project" value="UniProtKB-UniRule"/>
</dbReference>
<feature type="transmembrane region" description="Helical" evidence="15">
    <location>
        <begin position="182"/>
        <end position="204"/>
    </location>
</feature>
<dbReference type="Gene3D" id="3.30.70.100">
    <property type="match status" value="1"/>
</dbReference>
<dbReference type="Pfam" id="PF00122">
    <property type="entry name" value="E1-E2_ATPase"/>
    <property type="match status" value="1"/>
</dbReference>
<evidence type="ECO:0000256" key="6">
    <source>
        <dbReference type="ARBA" id="ARBA00022692"/>
    </source>
</evidence>
<dbReference type="PROSITE" id="PS50846">
    <property type="entry name" value="HMA_2"/>
    <property type="match status" value="1"/>
</dbReference>
<dbReference type="SUPFAM" id="SSF55008">
    <property type="entry name" value="HMA, heavy metal-associated domain"/>
    <property type="match status" value="1"/>
</dbReference>
<dbReference type="Pfam" id="PF00702">
    <property type="entry name" value="Hydrolase"/>
    <property type="match status" value="1"/>
</dbReference>
<dbReference type="CDD" id="cd00371">
    <property type="entry name" value="HMA"/>
    <property type="match status" value="1"/>
</dbReference>
<dbReference type="PANTHER" id="PTHR43520:SF5">
    <property type="entry name" value="CATION-TRANSPORTING P-TYPE ATPASE-RELATED"/>
    <property type="match status" value="1"/>
</dbReference>
<comment type="subcellular location">
    <subcellularLocation>
        <location evidence="1">Cell membrane</location>
        <topology evidence="1">Multi-pass membrane protein</topology>
    </subcellularLocation>
</comment>
<evidence type="ECO:0000256" key="10">
    <source>
        <dbReference type="ARBA" id="ARBA00022842"/>
    </source>
</evidence>
<evidence type="ECO:0000313" key="18">
    <source>
        <dbReference type="EMBL" id="TSE31214.1"/>
    </source>
</evidence>
<dbReference type="InterPro" id="IPR018303">
    <property type="entry name" value="ATPase_P-typ_P_site"/>
</dbReference>
<accession>A0A554X5V4</accession>
<feature type="transmembrane region" description="Helical" evidence="15">
    <location>
        <begin position="143"/>
        <end position="162"/>
    </location>
</feature>
<evidence type="ECO:0000256" key="12">
    <source>
        <dbReference type="ARBA" id="ARBA00022989"/>
    </source>
</evidence>
<dbReference type="Gene3D" id="3.40.50.1000">
    <property type="entry name" value="HAD superfamily/HAD-like"/>
    <property type="match status" value="1"/>
</dbReference>
<dbReference type="GO" id="GO:0055070">
    <property type="term" value="P:copper ion homeostasis"/>
    <property type="evidence" value="ECO:0007669"/>
    <property type="project" value="TreeGrafter"/>
</dbReference>
<evidence type="ECO:0000256" key="16">
    <source>
        <dbReference type="SAM" id="MobiDB-lite"/>
    </source>
</evidence>
<dbReference type="InterPro" id="IPR059000">
    <property type="entry name" value="ATPase_P-type_domA"/>
</dbReference>
<keyword evidence="3" id="KW-0813">Transport</keyword>
<dbReference type="InterPro" id="IPR027256">
    <property type="entry name" value="P-typ_ATPase_IB"/>
</dbReference>
<evidence type="ECO:0000256" key="11">
    <source>
        <dbReference type="ARBA" id="ARBA00022967"/>
    </source>
</evidence>
<dbReference type="OrthoDB" id="8552908at2"/>
<feature type="transmembrane region" description="Helical" evidence="15">
    <location>
        <begin position="730"/>
        <end position="748"/>
    </location>
</feature>
<sequence length="795" mass="85066">MPAPASDPVADPAPASGGGASPWSAHRGPLTVDDDFRVLDDPLEQRDFTHPVDGDGTVQESVLMVQGMYCAACADAVESALVGRPGVLDAQVHAATRRLTLRWDPARTRLSDLAQAVGRVGYRLLPMQQALGVEQRVRETRQALWRLFVAGFCMMQVMMYTWPEYVTAPGQIPPDILQLLRWASWVLSVPVMLFASGPFFAGAWRDLRQRRIGMDTPVAIGILVTFVASSLATFEPDGPWGQDIWFDSLTMFVFFLLGGRYLELKLRDRTAGALDALMNRLPEQVERERADGGIERVSLKRLQVGDVVRVHAGQAFPGDGTVLSDAATVDEALLTGESHPVTRRHGEAVVAGSHNLGGTVRVRLERLGRDTRFAQIVALMEQASTDRPRLARLADRIAAPFLTLVLLAAALSAWLWWSVDPHRAVATAVAVLIVTCPCALSLATPAAMLAAAGALARRGILTRRLQAFEALAGVDTVVFDKTGTLTQDRVVVHDVRVREGWRVEQALQAAARLARASLHPVSRAIAARAGEVGAAPLAVQEEPGRGLTARDEAGCTWRLGSAAHCGLDEASLVPSGRGVADMPCAYLADDEGWVATFVLDEGVRADAPQAIAQLRALGIEVRLLSGDRPAAARRVALPLGIETVVAGASPERKLEEVTRWQAEGRRIAMVGDGLNDGPVLARADVSFALGHGAPLTQTRADFVVQSARLTDIVFVVERARATMRVVRQNLAWAAGYNALAVPFALAGWMPPWAAGLGMAASSLLVIGNAMRLAREAAPANVPSQAPAPAPAPTPV</sequence>
<dbReference type="SUPFAM" id="SSF81653">
    <property type="entry name" value="Calcium ATPase, transduction domain A"/>
    <property type="match status" value="1"/>
</dbReference>
<dbReference type="AlphaFoldDB" id="A0A554X5V4"/>
<dbReference type="GO" id="GO:0043682">
    <property type="term" value="F:P-type divalent copper transporter activity"/>
    <property type="evidence" value="ECO:0007669"/>
    <property type="project" value="TreeGrafter"/>
</dbReference>
<protein>
    <submittedName>
        <fullName evidence="18">Putative copper-importing P-type ATPase A</fullName>
    </submittedName>
</protein>
<keyword evidence="4 15" id="KW-1003">Cell membrane</keyword>
<evidence type="ECO:0000313" key="19">
    <source>
        <dbReference type="Proteomes" id="UP000317763"/>
    </source>
</evidence>
<dbReference type="Pfam" id="PF00403">
    <property type="entry name" value="HMA"/>
    <property type="match status" value="1"/>
</dbReference>
<dbReference type="STRING" id="307486.GCA_000807215_02426"/>
<keyword evidence="7 15" id="KW-0479">Metal-binding</keyword>
<feature type="region of interest" description="Disordered" evidence="16">
    <location>
        <begin position="1"/>
        <end position="27"/>
    </location>
</feature>
<dbReference type="SUPFAM" id="SSF56784">
    <property type="entry name" value="HAD-like"/>
    <property type="match status" value="1"/>
</dbReference>
<feature type="transmembrane region" description="Helical" evidence="15">
    <location>
        <begin position="429"/>
        <end position="456"/>
    </location>
</feature>